<reference evidence="1 2" key="1">
    <citation type="submission" date="2024-04" db="EMBL/GenBank/DDBJ databases">
        <title>Tritrichomonas musculus Genome.</title>
        <authorList>
            <person name="Alves-Ferreira E."/>
            <person name="Grigg M."/>
            <person name="Lorenzi H."/>
            <person name="Galac M."/>
        </authorList>
    </citation>
    <scope>NUCLEOTIDE SEQUENCE [LARGE SCALE GENOMIC DNA]</scope>
    <source>
        <strain evidence="1 2">EAF2021</strain>
    </source>
</reference>
<dbReference type="EMBL" id="JAPFFF010000009">
    <property type="protein sequence ID" value="KAK8882057.1"/>
    <property type="molecule type" value="Genomic_DNA"/>
</dbReference>
<proteinExistence type="predicted"/>
<organism evidence="1 2">
    <name type="scientific">Tritrichomonas musculus</name>
    <dbReference type="NCBI Taxonomy" id="1915356"/>
    <lineage>
        <taxon>Eukaryota</taxon>
        <taxon>Metamonada</taxon>
        <taxon>Parabasalia</taxon>
        <taxon>Tritrichomonadida</taxon>
        <taxon>Tritrichomonadidae</taxon>
        <taxon>Tritrichomonas</taxon>
    </lineage>
</organism>
<keyword evidence="2" id="KW-1185">Reference proteome</keyword>
<name>A0ABR2JTF3_9EUKA</name>
<gene>
    <name evidence="1" type="ORF">M9Y10_044697</name>
</gene>
<evidence type="ECO:0000313" key="1">
    <source>
        <dbReference type="EMBL" id="KAK8882057.1"/>
    </source>
</evidence>
<comment type="caution">
    <text evidence="1">The sequence shown here is derived from an EMBL/GenBank/DDBJ whole genome shotgun (WGS) entry which is preliminary data.</text>
</comment>
<protein>
    <submittedName>
        <fullName evidence="1">Uncharacterized protein</fullName>
    </submittedName>
</protein>
<evidence type="ECO:0000313" key="2">
    <source>
        <dbReference type="Proteomes" id="UP001470230"/>
    </source>
</evidence>
<dbReference type="SUPFAM" id="SSF48371">
    <property type="entry name" value="ARM repeat"/>
    <property type="match status" value="1"/>
</dbReference>
<dbReference type="Proteomes" id="UP001470230">
    <property type="component" value="Unassembled WGS sequence"/>
</dbReference>
<dbReference type="InterPro" id="IPR016024">
    <property type="entry name" value="ARM-type_fold"/>
</dbReference>
<sequence length="483" mass="55760">MNQEYKESSSKEVENKNDEYVIRDPYIDENTLAKSKDLLYNYHILSKEVPKLNEAIQENNEEYIVYYFDRYAKCIFKYHEFIITDEKSQIEFIDYFFPYFEYLAQPNSSIPVLKKVLISILHVVSFSHYYSLKFVHSPVYQQLLQIIQINTDDFITSISINIIITVSKYDGLSDIFQSLFSLKSLTDKFLSNDSKDYSKEAIIEGFGIYLSEASDDQLLHQIFSCISQCLLQPNLSSELIVDFLDVIARSYSENEKIGLDVLPISLVQFASDHIVELSKLSTIESGGVFNFIHILTLKGVKFNYPVEDLYKIILDENITDPRIKDNILIMFENSIKNHDKVEYSTQFVTQSILSVIQYCFEKGTVCMKNSSQLLIAAILVTDNIQLFLEFIKSTAYPNFIEYVASLESEHQLFISIGILGNAIHVLQVTMPDSNEFHYFISVIFESNLLDHLNSIEVADNSHNDVYNYFTSMIVSEGKRLSPE</sequence>
<accession>A0ABR2JTF3</accession>